<dbReference type="Gene3D" id="3.20.10.10">
    <property type="entry name" value="D-amino Acid Aminotransferase, subunit A, domain 2"/>
    <property type="match status" value="1"/>
</dbReference>
<reference evidence="3 4" key="1">
    <citation type="journal article" date="2019" name="Int. J. Syst. Evol. Microbiol.">
        <title>The Global Catalogue of Microorganisms (GCM) 10K type strain sequencing project: providing services to taxonomists for standard genome sequencing and annotation.</title>
        <authorList>
            <consortium name="The Broad Institute Genomics Platform"/>
            <consortium name="The Broad Institute Genome Sequencing Center for Infectious Disease"/>
            <person name="Wu L."/>
            <person name="Ma J."/>
        </authorList>
    </citation>
    <scope>NUCLEOTIDE SEQUENCE [LARGE SCALE GENOMIC DNA]</scope>
    <source>
        <strain evidence="3 4">JCM 16009</strain>
    </source>
</reference>
<dbReference type="InterPro" id="IPR005801">
    <property type="entry name" value="ADC_synthase"/>
</dbReference>
<comment type="caution">
    <text evidence="3">The sequence shown here is derived from an EMBL/GenBank/DDBJ whole genome shotgun (WGS) entry which is preliminary data.</text>
</comment>
<dbReference type="SUPFAM" id="SSF56752">
    <property type="entry name" value="D-aminoacid aminotransferase-like PLP-dependent enzymes"/>
    <property type="match status" value="1"/>
</dbReference>
<dbReference type="PRINTS" id="PR00095">
    <property type="entry name" value="ANTSNTHASEI"/>
</dbReference>
<proteinExistence type="predicted"/>
<dbReference type="Proteomes" id="UP001500449">
    <property type="component" value="Unassembled WGS sequence"/>
</dbReference>
<dbReference type="EMBL" id="BAAAQK010000003">
    <property type="protein sequence ID" value="GAA1834635.1"/>
    <property type="molecule type" value="Genomic_DNA"/>
</dbReference>
<dbReference type="Gene3D" id="3.60.120.10">
    <property type="entry name" value="Anthranilate synthase"/>
    <property type="match status" value="1"/>
</dbReference>
<dbReference type="Pfam" id="PF01063">
    <property type="entry name" value="Aminotran_4"/>
    <property type="match status" value="1"/>
</dbReference>
<evidence type="ECO:0000313" key="4">
    <source>
        <dbReference type="Proteomes" id="UP001500449"/>
    </source>
</evidence>
<dbReference type="NCBIfam" id="NF004530">
    <property type="entry name" value="PRK05877.1"/>
    <property type="match status" value="1"/>
</dbReference>
<dbReference type="Gene3D" id="3.30.470.10">
    <property type="match status" value="1"/>
</dbReference>
<evidence type="ECO:0000256" key="1">
    <source>
        <dbReference type="SAM" id="MobiDB-lite"/>
    </source>
</evidence>
<accession>A0ABN2MR90</accession>
<sequence length="693" mass="73920">MIAPAGTVLRRSAGRTRPLEAVSWSLAGRVSADLTVAEAARRLAGHERVTAWSGSWSTGDLLTCDPSHSAVGGADPFTVLADVPAAVRAPRGSAVVGGGWFGWISFPASGEAAFPRWSLAWYPDVVRRGPSGWVYEALLGPGGLDEETAKARCASLVGDLNRPAAVEPASLEVLGIPDRTAHSVAVEECVRAIRRGEIYQANIAGHLDLRLHGSPHDAWARLVERHAPARAALVADPSGAAVSASPELFLQRSGREVRTVPIKGTRPRTGGPADAAERARLAGSAKDAAENVMIVDLMRNDLSRVCRTGTVRVPRLLEVEPHPGVWHLVSEVRGTLEDGLDDADLLRATFPPGSVTGAPKIRAVSVIETLEPRPRGLFTGALGFASPLAGLELNVAIRTLEVAPDGIARLGVGGGVTVDSTPVEEWAECLTKAAPILTTLQPPASRHFREAECDVPVGPDPSRPDTGSPALFETVLVVGGRPQRLADHLARLRRSWYELTGTPVPGDPAAVLTEAVRDLRGPHRARLDLAPDGTLSVTSAPFTPVPLAEQPGLVLRVRRTAQWRRHKLAERAWLDAHEAAVAPDETPLLVDEDGRVLESTRSSLFARIDGTLRTPPADGRILPGIARLALLDDDPEAHPAVVHLDDLARAESAFLTNALRGPQWIRELRAENGHPLRTWPPETRESALSGARM</sequence>
<feature type="domain" description="Chorismate-utilising enzyme C-terminal" evidence="2">
    <location>
        <begin position="181"/>
        <end position="432"/>
    </location>
</feature>
<dbReference type="InterPro" id="IPR043131">
    <property type="entry name" value="BCAT-like_N"/>
</dbReference>
<dbReference type="PANTHER" id="PTHR11236">
    <property type="entry name" value="AMINOBENZOATE/ANTHRANILATE SYNTHASE"/>
    <property type="match status" value="1"/>
</dbReference>
<dbReference type="InterPro" id="IPR036038">
    <property type="entry name" value="Aminotransferase-like"/>
</dbReference>
<organism evidence="3 4">
    <name type="scientific">Pseudonocardia ailaonensis</name>
    <dbReference type="NCBI Taxonomy" id="367279"/>
    <lineage>
        <taxon>Bacteria</taxon>
        <taxon>Bacillati</taxon>
        <taxon>Actinomycetota</taxon>
        <taxon>Actinomycetes</taxon>
        <taxon>Pseudonocardiales</taxon>
        <taxon>Pseudonocardiaceae</taxon>
        <taxon>Pseudonocardia</taxon>
    </lineage>
</organism>
<gene>
    <name evidence="3" type="ORF">GCM10009836_11170</name>
</gene>
<dbReference type="InterPro" id="IPR015890">
    <property type="entry name" value="Chorismate_C"/>
</dbReference>
<dbReference type="SUPFAM" id="SSF56322">
    <property type="entry name" value="ADC synthase"/>
    <property type="match status" value="1"/>
</dbReference>
<evidence type="ECO:0000259" key="2">
    <source>
        <dbReference type="Pfam" id="PF00425"/>
    </source>
</evidence>
<evidence type="ECO:0000313" key="3">
    <source>
        <dbReference type="EMBL" id="GAA1834635.1"/>
    </source>
</evidence>
<dbReference type="PANTHER" id="PTHR11236:SF50">
    <property type="entry name" value="AMINODEOXYCHORISMATE SYNTHASE COMPONENT 1"/>
    <property type="match status" value="1"/>
</dbReference>
<dbReference type="Pfam" id="PF00425">
    <property type="entry name" value="Chorismate_bind"/>
    <property type="match status" value="1"/>
</dbReference>
<keyword evidence="4" id="KW-1185">Reference proteome</keyword>
<dbReference type="InterPro" id="IPR043132">
    <property type="entry name" value="BCAT-like_C"/>
</dbReference>
<protein>
    <recommendedName>
        <fullName evidence="2">Chorismate-utilising enzyme C-terminal domain-containing protein</fullName>
    </recommendedName>
</protein>
<dbReference type="RefSeq" id="WP_344413021.1">
    <property type="nucleotide sequence ID" value="NZ_BAAAQK010000003.1"/>
</dbReference>
<name>A0ABN2MR90_9PSEU</name>
<dbReference type="InterPro" id="IPR019999">
    <property type="entry name" value="Anth_synth_I-like"/>
</dbReference>
<feature type="region of interest" description="Disordered" evidence="1">
    <location>
        <begin position="674"/>
        <end position="693"/>
    </location>
</feature>
<dbReference type="InterPro" id="IPR001544">
    <property type="entry name" value="Aminotrans_IV"/>
</dbReference>